<evidence type="ECO:0000313" key="1">
    <source>
        <dbReference type="EMBL" id="SHK21377.1"/>
    </source>
</evidence>
<dbReference type="EMBL" id="FRAH01000019">
    <property type="protein sequence ID" value="SHK21377.1"/>
    <property type="molecule type" value="Genomic_DNA"/>
</dbReference>
<dbReference type="GeneID" id="78175449"/>
<accession>A0A1M6QMX1</accession>
<keyword evidence="2" id="KW-1185">Reference proteome</keyword>
<evidence type="ECO:0000313" key="2">
    <source>
        <dbReference type="Proteomes" id="UP000183975"/>
    </source>
</evidence>
<sequence>MKKTKFEKAQLLESKTLGYGRDLLEAVLEDGKRYTKEEAAKAAEAYLQGKVKEEK</sequence>
<dbReference type="RefSeq" id="WP_087989091.1">
    <property type="nucleotide sequence ID" value="NZ_FRAH01000019.1"/>
</dbReference>
<organism evidence="1 2">
    <name type="scientific">Anaerotignum lactatifermentans DSM 14214</name>
    <dbReference type="NCBI Taxonomy" id="1121323"/>
    <lineage>
        <taxon>Bacteria</taxon>
        <taxon>Bacillati</taxon>
        <taxon>Bacillota</taxon>
        <taxon>Clostridia</taxon>
        <taxon>Lachnospirales</taxon>
        <taxon>Anaerotignaceae</taxon>
        <taxon>Anaerotignum</taxon>
    </lineage>
</organism>
<reference evidence="1 2" key="1">
    <citation type="submission" date="2016-11" db="EMBL/GenBank/DDBJ databases">
        <authorList>
            <person name="Jaros S."/>
            <person name="Januszkiewicz K."/>
            <person name="Wedrychowicz H."/>
        </authorList>
    </citation>
    <scope>NUCLEOTIDE SEQUENCE [LARGE SCALE GENOMIC DNA]</scope>
    <source>
        <strain evidence="1 2">DSM 14214</strain>
    </source>
</reference>
<gene>
    <name evidence="1" type="ORF">SAMN02745138_01359</name>
</gene>
<dbReference type="Proteomes" id="UP000183975">
    <property type="component" value="Unassembled WGS sequence"/>
</dbReference>
<proteinExistence type="predicted"/>
<name>A0A1M6QMX1_9FIRM</name>
<protein>
    <submittedName>
        <fullName evidence="1">Uncharacterized protein</fullName>
    </submittedName>
</protein>
<dbReference type="AlphaFoldDB" id="A0A1M6QMX1"/>